<keyword evidence="6" id="KW-0255">Endonuclease</keyword>
<feature type="compositionally biased region" description="Polar residues" evidence="14">
    <location>
        <begin position="343"/>
        <end position="353"/>
    </location>
</feature>
<dbReference type="SMART" id="SM00279">
    <property type="entry name" value="HhH2"/>
    <property type="match status" value="1"/>
</dbReference>
<dbReference type="VEuPathDB" id="FungiDB:RhiirFUN_003431"/>
<dbReference type="GO" id="GO:0006289">
    <property type="term" value="P:nucleotide-excision repair"/>
    <property type="evidence" value="ECO:0007669"/>
    <property type="project" value="InterPro"/>
</dbReference>
<dbReference type="GO" id="GO:0003697">
    <property type="term" value="F:single-stranded DNA binding"/>
    <property type="evidence" value="ECO:0007669"/>
    <property type="project" value="InterPro"/>
</dbReference>
<comment type="caution">
    <text evidence="17">The sequence shown here is derived from an EMBL/GenBank/DDBJ whole genome shotgun (WGS) entry which is preliminary data.</text>
</comment>
<keyword evidence="11" id="KW-0539">Nucleus</keyword>
<evidence type="ECO:0000256" key="1">
    <source>
        <dbReference type="ARBA" id="ARBA00001946"/>
    </source>
</evidence>
<dbReference type="InterPro" id="IPR008918">
    <property type="entry name" value="HhH2"/>
</dbReference>
<dbReference type="Gene3D" id="1.10.150.20">
    <property type="entry name" value="5' to 3' exonuclease, C-terminal subdomain"/>
    <property type="match status" value="1"/>
</dbReference>
<dbReference type="InterPro" id="IPR006084">
    <property type="entry name" value="XPG/Rad2"/>
</dbReference>
<feature type="domain" description="XPG-I" evidence="15">
    <location>
        <begin position="757"/>
        <end position="826"/>
    </location>
</feature>
<evidence type="ECO:0000256" key="3">
    <source>
        <dbReference type="ARBA" id="ARBA00005283"/>
    </source>
</evidence>
<protein>
    <submittedName>
        <fullName evidence="17">PIN domain-like protein</fullName>
    </submittedName>
</protein>
<dbReference type="VEuPathDB" id="FungiDB:FUN_021590"/>
<evidence type="ECO:0000259" key="16">
    <source>
        <dbReference type="SMART" id="SM00485"/>
    </source>
</evidence>
<dbReference type="Pfam" id="PF00867">
    <property type="entry name" value="XPG_I"/>
    <property type="match status" value="1"/>
</dbReference>
<dbReference type="SUPFAM" id="SSF88723">
    <property type="entry name" value="PIN domain-like"/>
    <property type="match status" value="1"/>
</dbReference>
<feature type="compositionally biased region" description="Basic residues" evidence="14">
    <location>
        <begin position="1044"/>
        <end position="1058"/>
    </location>
</feature>
<evidence type="ECO:0000256" key="11">
    <source>
        <dbReference type="ARBA" id="ARBA00023242"/>
    </source>
</evidence>
<proteinExistence type="inferred from homology"/>
<evidence type="ECO:0000256" key="13">
    <source>
        <dbReference type="SAM" id="Coils"/>
    </source>
</evidence>
<comment type="similarity">
    <text evidence="3">Belongs to the XPG/RAD2 endonuclease family. XPG subfamily.</text>
</comment>
<dbReference type="Proteomes" id="UP000233469">
    <property type="component" value="Unassembled WGS sequence"/>
</dbReference>
<dbReference type="InterPro" id="IPR001044">
    <property type="entry name" value="XPG/Rad2_eukaryotes"/>
</dbReference>
<evidence type="ECO:0000313" key="17">
    <source>
        <dbReference type="EMBL" id="PKK66810.1"/>
    </source>
</evidence>
<comment type="cofactor">
    <cofactor evidence="1">
        <name>Mg(2+)</name>
        <dbReference type="ChEBI" id="CHEBI:18420"/>
    </cofactor>
</comment>
<dbReference type="CDD" id="cd09868">
    <property type="entry name" value="PIN_XPG_RAD2"/>
    <property type="match status" value="2"/>
</dbReference>
<keyword evidence="13" id="KW-0175">Coiled coil</keyword>
<evidence type="ECO:0000256" key="12">
    <source>
        <dbReference type="ARBA" id="ARBA00053135"/>
    </source>
</evidence>
<dbReference type="AlphaFoldDB" id="A0A2N1MYZ0"/>
<keyword evidence="8" id="KW-0378">Hydrolase</keyword>
<feature type="domain" description="XPG N-terminal" evidence="16">
    <location>
        <begin position="1"/>
        <end position="98"/>
    </location>
</feature>
<keyword evidence="7" id="KW-0227">DNA damage</keyword>
<dbReference type="FunFam" id="3.40.50.1010:FF:000025">
    <property type="entry name" value="DNA repair protein RAD2"/>
    <property type="match status" value="1"/>
</dbReference>
<dbReference type="SMART" id="SM00485">
    <property type="entry name" value="XPGN"/>
    <property type="match status" value="1"/>
</dbReference>
<evidence type="ECO:0000256" key="14">
    <source>
        <dbReference type="SAM" id="MobiDB-lite"/>
    </source>
</evidence>
<dbReference type="PRINTS" id="PR00853">
    <property type="entry name" value="XPGRADSUPER"/>
</dbReference>
<dbReference type="InterPro" id="IPR006086">
    <property type="entry name" value="XPG-I_dom"/>
</dbReference>
<dbReference type="VEuPathDB" id="FungiDB:RhiirA1_425452"/>
<reference evidence="17 18" key="1">
    <citation type="submission" date="2016-04" db="EMBL/GenBank/DDBJ databases">
        <title>Genome analyses suggest a sexual origin of heterokaryosis in a supposedly ancient asexual fungus.</title>
        <authorList>
            <person name="Ropars J."/>
            <person name="Sedzielewska K."/>
            <person name="Noel J."/>
            <person name="Charron P."/>
            <person name="Farinelli L."/>
            <person name="Marton T."/>
            <person name="Kruger M."/>
            <person name="Pelin A."/>
            <person name="Brachmann A."/>
            <person name="Corradi N."/>
        </authorList>
    </citation>
    <scope>NUCLEOTIDE SEQUENCE [LARGE SCALE GENOMIC DNA]</scope>
    <source>
        <strain evidence="17 18">C2</strain>
    </source>
</reference>
<feature type="coiled-coil region" evidence="13">
    <location>
        <begin position="713"/>
        <end position="747"/>
    </location>
</feature>
<dbReference type="FunFam" id="3.40.50.1010:FF:000061">
    <property type="entry name" value="Single-stranded DNA endonuclease (Eurofung)"/>
    <property type="match status" value="1"/>
</dbReference>
<gene>
    <name evidence="17" type="ORF">RhiirC2_868120</name>
</gene>
<dbReference type="EMBL" id="LLXL01001044">
    <property type="protein sequence ID" value="PKK66810.1"/>
    <property type="molecule type" value="Genomic_DNA"/>
</dbReference>
<comment type="function">
    <text evidence="12">Single-stranded DNA endonuclease involved in excision repair of DNA damaged with UV light, bulky adducts, or cross-linking agents. Essential for the incision step of excision-repair.</text>
</comment>
<dbReference type="PRINTS" id="PR00066">
    <property type="entry name" value="XRODRMPGMNTG"/>
</dbReference>
<dbReference type="GO" id="GO:0016788">
    <property type="term" value="F:hydrolase activity, acting on ester bonds"/>
    <property type="evidence" value="ECO:0007669"/>
    <property type="project" value="InterPro"/>
</dbReference>
<evidence type="ECO:0000256" key="5">
    <source>
        <dbReference type="ARBA" id="ARBA00022723"/>
    </source>
</evidence>
<feature type="region of interest" description="Disordered" evidence="14">
    <location>
        <begin position="1013"/>
        <end position="1058"/>
    </location>
</feature>
<keyword evidence="10" id="KW-0234">DNA repair</keyword>
<dbReference type="InterPro" id="IPR019974">
    <property type="entry name" value="XPG_CS"/>
</dbReference>
<dbReference type="GO" id="GO:0005634">
    <property type="term" value="C:nucleus"/>
    <property type="evidence" value="ECO:0007669"/>
    <property type="project" value="UniProtKB-SubCell"/>
</dbReference>
<dbReference type="Gene3D" id="3.40.50.1010">
    <property type="entry name" value="5'-nuclease"/>
    <property type="match status" value="2"/>
</dbReference>
<dbReference type="FunFam" id="1.10.150.20:FF:000092">
    <property type="entry name" value="DNA excision repair protein Rad2"/>
    <property type="match status" value="1"/>
</dbReference>
<comment type="subcellular location">
    <subcellularLocation>
        <location evidence="2">Nucleus</location>
    </subcellularLocation>
</comment>
<evidence type="ECO:0000256" key="2">
    <source>
        <dbReference type="ARBA" id="ARBA00004123"/>
    </source>
</evidence>
<feature type="compositionally biased region" description="Polar residues" evidence="14">
    <location>
        <begin position="1032"/>
        <end position="1041"/>
    </location>
</feature>
<keyword evidence="5" id="KW-0479">Metal-binding</keyword>
<evidence type="ECO:0000259" key="15">
    <source>
        <dbReference type="SMART" id="SM00484"/>
    </source>
</evidence>
<keyword evidence="4" id="KW-0540">Nuclease</keyword>
<sequence length="1058" mass="122361">MGVKGLWELISPVARTVKLESLNNKRLAIDASIWLYQFLTAMRDKEGNRLQNAHLLGFFRRICKLLFYNIKPVFVFDGGSPELKRLTLNERRKRRTGNANNIQKTAEKLLSAQLRLNAIQDSKDSVSKKNKGLWKRAKTDDIVYFDGLNVSSEEQIRLRKRDEYDLPSMSGGIESMTSKDDPRLATEDDLRNFIKEFKPEEIDVDSEVFRSLPLATQCEIIGELRIKSRQTSWDRIQEIVNNAPTAMDFSQLQIKYLVKRNDLTQKLINATNNANTDNTTPIRIASERNKKYVLVKNREGNAGWTMSSIDENESNYKKQVSGTRESPVYVDMSSHNDDKNASLEFSKSGLTTDNKTKDFEDHTSLSSEERSGLLMDKDAYVEDNESMDSIIEKFKRLESEQLDDIPNFDTSASMNSDSFYVLWLSRMPPAFQKEYHDHNDMLRKAVYVWNDDELEEQKKSVTKKLGKLKESDKQKVDALNFWQRFLNATFEFRTDRQSNTFFNDQQDLEIGTSNNPIGSEEQKIHARETNYPIQKRAHTIKKLNINFGSLILPINHNVSSYHTSTSLEDSEIVAETSDFEEFEEFDLTKPFDADCQSNSSTINSPLLEQTPNDQIIYSDMGIDLNTDMESFDTDYESQAGAPTNKVTFEIVNSMRNSTDISEEDYIEISSDEDDESKYGLQVESAINNSDEEIPKQLTEEESEFARFLSELKKKDLNSVQLELNTEVQRLNEQQRREKRDADSVTQTMISECQKLLQLFGIPYIIAPMEAEAQCAELLHLGLVDGIVTDDSDVFLFGGSRIYKNMFSQQKYVECYLLQDLEKNMRLDREKLINLAILLGSDYTEGLSGVGVVNAMEILNEFPGEKGLEHFRDWWLEVQNGINKPDNESDFKRKFRKKMKNLILSKNFPSHHVRDAYLRPQVDDSKNEFQWAMPDLDDLRDFLMDNFLWSHEKVDETLVPLMKTLVKRKSEEKNQKVLDDFFDPSIGSSNVYKSHKSARIQRIVDSWKHETFNNENHSYDGNELSQQKKRSQESANVITEQGKSLYKKRKRQKANKKVQ</sequence>
<organism evidence="17 18">
    <name type="scientific">Rhizophagus irregularis</name>
    <dbReference type="NCBI Taxonomy" id="588596"/>
    <lineage>
        <taxon>Eukaryota</taxon>
        <taxon>Fungi</taxon>
        <taxon>Fungi incertae sedis</taxon>
        <taxon>Mucoromycota</taxon>
        <taxon>Glomeromycotina</taxon>
        <taxon>Glomeromycetes</taxon>
        <taxon>Glomerales</taxon>
        <taxon>Glomeraceae</taxon>
        <taxon>Rhizophagus</taxon>
    </lineage>
</organism>
<dbReference type="SMART" id="SM00484">
    <property type="entry name" value="XPGI"/>
    <property type="match status" value="1"/>
</dbReference>
<feature type="compositionally biased region" description="Basic and acidic residues" evidence="14">
    <location>
        <begin position="354"/>
        <end position="371"/>
    </location>
</feature>
<dbReference type="InterPro" id="IPR029060">
    <property type="entry name" value="PIN-like_dom_sf"/>
</dbReference>
<evidence type="ECO:0000256" key="6">
    <source>
        <dbReference type="ARBA" id="ARBA00022759"/>
    </source>
</evidence>
<dbReference type="GO" id="GO:0046872">
    <property type="term" value="F:metal ion binding"/>
    <property type="evidence" value="ECO:0007669"/>
    <property type="project" value="UniProtKB-KW"/>
</dbReference>
<dbReference type="SUPFAM" id="SSF47807">
    <property type="entry name" value="5' to 3' exonuclease, C-terminal subdomain"/>
    <property type="match status" value="1"/>
</dbReference>
<feature type="region of interest" description="Disordered" evidence="14">
    <location>
        <begin position="334"/>
        <end position="371"/>
    </location>
</feature>
<dbReference type="Pfam" id="PF00752">
    <property type="entry name" value="XPG_N"/>
    <property type="match status" value="1"/>
</dbReference>
<evidence type="ECO:0000313" key="18">
    <source>
        <dbReference type="Proteomes" id="UP000233469"/>
    </source>
</evidence>
<evidence type="ECO:0000256" key="7">
    <source>
        <dbReference type="ARBA" id="ARBA00022763"/>
    </source>
</evidence>
<accession>A0A2N1MYZ0</accession>
<dbReference type="PROSITE" id="PS00841">
    <property type="entry name" value="XPG_1"/>
    <property type="match status" value="1"/>
</dbReference>
<dbReference type="CDD" id="cd09904">
    <property type="entry name" value="H3TH_XPG"/>
    <property type="match status" value="1"/>
</dbReference>
<evidence type="ECO:0000256" key="10">
    <source>
        <dbReference type="ARBA" id="ARBA00023204"/>
    </source>
</evidence>
<dbReference type="PANTHER" id="PTHR16171:SF7">
    <property type="entry name" value="DNA REPAIR PROTEIN RAD2"/>
    <property type="match status" value="1"/>
</dbReference>
<dbReference type="InterPro" id="IPR036279">
    <property type="entry name" value="5-3_exonuclease_C_sf"/>
</dbReference>
<dbReference type="GO" id="GO:0004520">
    <property type="term" value="F:DNA endonuclease activity"/>
    <property type="evidence" value="ECO:0007669"/>
    <property type="project" value="TreeGrafter"/>
</dbReference>
<name>A0A2N1MYZ0_9GLOM</name>
<evidence type="ECO:0000256" key="8">
    <source>
        <dbReference type="ARBA" id="ARBA00022801"/>
    </source>
</evidence>
<dbReference type="InterPro" id="IPR006085">
    <property type="entry name" value="XPG_DNA_repair_N"/>
</dbReference>
<keyword evidence="9" id="KW-0460">Magnesium</keyword>
<evidence type="ECO:0000256" key="9">
    <source>
        <dbReference type="ARBA" id="ARBA00022842"/>
    </source>
</evidence>
<dbReference type="PANTHER" id="PTHR16171">
    <property type="entry name" value="DNA REPAIR PROTEIN COMPLEMENTING XP-G CELLS-RELATED"/>
    <property type="match status" value="1"/>
</dbReference>
<reference evidence="17 18" key="2">
    <citation type="submission" date="2017-10" db="EMBL/GenBank/DDBJ databases">
        <title>Extensive intraspecific genome diversity in a model arbuscular mycorrhizal fungus.</title>
        <authorList>
            <person name="Chen E.C.H."/>
            <person name="Morin E."/>
            <person name="Baudet D."/>
            <person name="Noel J."/>
            <person name="Ndikumana S."/>
            <person name="Charron P."/>
            <person name="St-Onge C."/>
            <person name="Giorgi J."/>
            <person name="Grigoriev I.V."/>
            <person name="Roux C."/>
            <person name="Martin F.M."/>
            <person name="Corradi N."/>
        </authorList>
    </citation>
    <scope>NUCLEOTIDE SEQUENCE [LARGE SCALE GENOMIC DNA]</scope>
    <source>
        <strain evidence="17 18">C2</strain>
    </source>
</reference>
<evidence type="ECO:0000256" key="4">
    <source>
        <dbReference type="ARBA" id="ARBA00022722"/>
    </source>
</evidence>
<dbReference type="PROSITE" id="PS00842">
    <property type="entry name" value="XPG_2"/>
    <property type="match status" value="1"/>
</dbReference>